<gene>
    <name evidence="2" type="ORF">Lokhon_01861</name>
</gene>
<feature type="region of interest" description="Disordered" evidence="1">
    <location>
        <begin position="76"/>
        <end position="127"/>
    </location>
</feature>
<feature type="compositionally biased region" description="Basic and acidic residues" evidence="1">
    <location>
        <begin position="114"/>
        <end position="127"/>
    </location>
</feature>
<feature type="compositionally biased region" description="Basic and acidic residues" evidence="1">
    <location>
        <begin position="91"/>
        <end position="108"/>
    </location>
</feature>
<proteinExistence type="predicted"/>
<dbReference type="Proteomes" id="UP000025047">
    <property type="component" value="Unassembled WGS sequence"/>
</dbReference>
<name>A0A017HBN5_9RHOB</name>
<accession>A0A017HBN5</accession>
<dbReference type="PATRIC" id="fig|1122180.6.peg.1843"/>
<evidence type="ECO:0000313" key="2">
    <source>
        <dbReference type="EMBL" id="EYD71791.1"/>
    </source>
</evidence>
<dbReference type="HOGENOM" id="CLU_1967864_0_0_5"/>
<reference evidence="2 3" key="1">
    <citation type="submission" date="2013-03" db="EMBL/GenBank/DDBJ databases">
        <authorList>
            <person name="Fiebig A."/>
            <person name="Goeker M."/>
            <person name="Klenk H.-P.P."/>
        </authorList>
    </citation>
    <scope>NUCLEOTIDE SEQUENCE [LARGE SCALE GENOMIC DNA]</scope>
    <source>
        <strain evidence="2 3">DSM 17492</strain>
    </source>
</reference>
<sequence length="127" mass="14145">MDPVSGIIGPSGCQIGTEIDMAIARRWSTDLGLTLDQMLTVIAETMARKPDGPPNSFKFFDKPMARFAGELRRLAAEPLNPTDTPKRTKGHSHDRNGTFDQRHDEYLRRLAAGEIDRGPDPSDPWAR</sequence>
<dbReference type="EMBL" id="APGJ01000006">
    <property type="protein sequence ID" value="EYD71791.1"/>
    <property type="molecule type" value="Genomic_DNA"/>
</dbReference>
<protein>
    <submittedName>
        <fullName evidence="2">Uncharacterized protein</fullName>
    </submittedName>
</protein>
<evidence type="ECO:0000256" key="1">
    <source>
        <dbReference type="SAM" id="MobiDB-lite"/>
    </source>
</evidence>
<evidence type="ECO:0000313" key="3">
    <source>
        <dbReference type="Proteomes" id="UP000025047"/>
    </source>
</evidence>
<organism evidence="2 3">
    <name type="scientific">Limimaricola hongkongensis DSM 17492</name>
    <dbReference type="NCBI Taxonomy" id="1122180"/>
    <lineage>
        <taxon>Bacteria</taxon>
        <taxon>Pseudomonadati</taxon>
        <taxon>Pseudomonadota</taxon>
        <taxon>Alphaproteobacteria</taxon>
        <taxon>Rhodobacterales</taxon>
        <taxon>Paracoccaceae</taxon>
        <taxon>Limimaricola</taxon>
    </lineage>
</organism>
<keyword evidence="3" id="KW-1185">Reference proteome</keyword>
<dbReference type="AlphaFoldDB" id="A0A017HBN5"/>
<comment type="caution">
    <text evidence="2">The sequence shown here is derived from an EMBL/GenBank/DDBJ whole genome shotgun (WGS) entry which is preliminary data.</text>
</comment>
<dbReference type="STRING" id="1122180.Lokhon_01861"/>